<proteinExistence type="predicted"/>
<accession>A0A1L0A2W3</accession>
<sequence>MSLQSQLHLELDLGFIKQSLGKVGVCSGAFDKWLDRLQKSCGKKNAVRARPALQRGIDGVYSLLEDMKYRHHKNNSTAYEYGVAAITEDPTWQCLVSSVVRHFPEQVKVVRPSRTPHEAIRDKCINRTFFNFIFQKQRLAEMMKSNIITQGELGRLQVKILEAQISSLEKAYNQRSQFNEQVWKILNDYKCRESVFKATATSKISAEANSRSLSASADASAELFAGLKVEVTKEWDFANIMQNKVTANALVGSNFKAKINYNAKINNVSYASANAKIDEEKKTTIKSGLSDPMQLIPGIDLGVNAELAAMMGAKVTVTHVLTVGQIMAMTNEAELFVGAEVKASASLRVNSNNIYGKKEIIVGKLGASAFAGLKATGSSSITFKARGINAASVSASASVSAGIGITAEIQASIRTSGDVKFKVSSGATAGIGASTSLGATVNPVALKVILWDGFAHHLTTQKYQRRKNEKLDRNLNTVAITRCNEHAIQSLNSLESDYIKMAEELWRLPVDANFTNGIYHDELSRGAKLDDAYMRSVEMNTDEGMEKAEEGIMRSSDVLSKSVADNKSHLKKQSRGRKVIRKIKGLLAVQPPLAA</sequence>
<gene>
    <name evidence="1" type="ORF">NVI5450_3103</name>
</gene>
<organism evidence="1 2">
    <name type="scientific">Moritella viscosa</name>
    <dbReference type="NCBI Taxonomy" id="80854"/>
    <lineage>
        <taxon>Bacteria</taxon>
        <taxon>Pseudomonadati</taxon>
        <taxon>Pseudomonadota</taxon>
        <taxon>Gammaproteobacteria</taxon>
        <taxon>Alteromonadales</taxon>
        <taxon>Moritellaceae</taxon>
        <taxon>Moritella</taxon>
    </lineage>
</organism>
<dbReference type="OrthoDB" id="6394622at2"/>
<reference evidence="1 2" key="1">
    <citation type="submission" date="2016-11" db="EMBL/GenBank/DDBJ databases">
        <authorList>
            <person name="Jaros S."/>
            <person name="Januszkiewicz K."/>
            <person name="Wedrychowicz H."/>
        </authorList>
    </citation>
    <scope>NUCLEOTIDE SEQUENCE [LARGE SCALE GENOMIC DNA]</scope>
    <source>
        <strain evidence="1">NVI 5450</strain>
    </source>
</reference>
<evidence type="ECO:0000313" key="1">
    <source>
        <dbReference type="EMBL" id="SGZ06777.1"/>
    </source>
</evidence>
<protein>
    <submittedName>
        <fullName evidence="1">Uncharacterized protein</fullName>
    </submittedName>
</protein>
<name>A0A1L0A2W3_9GAMM</name>
<dbReference type="RefSeq" id="WP_075518319.1">
    <property type="nucleotide sequence ID" value="NZ_CAWRBC010000121.1"/>
</dbReference>
<evidence type="ECO:0000313" key="2">
    <source>
        <dbReference type="Proteomes" id="UP000183794"/>
    </source>
</evidence>
<dbReference type="EMBL" id="FPLD01000083">
    <property type="protein sequence ID" value="SGZ06777.1"/>
    <property type="molecule type" value="Genomic_DNA"/>
</dbReference>
<dbReference type="Proteomes" id="UP000183794">
    <property type="component" value="Unassembled WGS sequence"/>
</dbReference>
<dbReference type="AlphaFoldDB" id="A0A1L0A2W3"/>